<dbReference type="SMART" id="SM00034">
    <property type="entry name" value="CLECT"/>
    <property type="match status" value="1"/>
</dbReference>
<dbReference type="Pfam" id="PF00059">
    <property type="entry name" value="Lectin_C"/>
    <property type="match status" value="1"/>
</dbReference>
<keyword evidence="1" id="KW-1015">Disulfide bond</keyword>
<protein>
    <submittedName>
        <fullName evidence="2">Uncharacterized protein</fullName>
    </submittedName>
</protein>
<evidence type="ECO:0000313" key="2">
    <source>
        <dbReference type="EMBL" id="CAB4007499.1"/>
    </source>
</evidence>
<evidence type="ECO:0000256" key="1">
    <source>
        <dbReference type="ARBA" id="ARBA00023157"/>
    </source>
</evidence>
<name>A0A7D9EET2_PARCT</name>
<comment type="caution">
    <text evidence="2">The sequence shown here is derived from an EMBL/GenBank/DDBJ whole genome shotgun (WGS) entry which is preliminary data.</text>
</comment>
<dbReference type="Proteomes" id="UP001152795">
    <property type="component" value="Unassembled WGS sequence"/>
</dbReference>
<dbReference type="EMBL" id="CACRXK020005811">
    <property type="protein sequence ID" value="CAB4007499.1"/>
    <property type="molecule type" value="Genomic_DNA"/>
</dbReference>
<dbReference type="CDD" id="cd00037">
    <property type="entry name" value="CLECT"/>
    <property type="match status" value="1"/>
</dbReference>
<organism evidence="2 3">
    <name type="scientific">Paramuricea clavata</name>
    <name type="common">Red gorgonian</name>
    <name type="synonym">Violescent sea-whip</name>
    <dbReference type="NCBI Taxonomy" id="317549"/>
    <lineage>
        <taxon>Eukaryota</taxon>
        <taxon>Metazoa</taxon>
        <taxon>Cnidaria</taxon>
        <taxon>Anthozoa</taxon>
        <taxon>Octocorallia</taxon>
        <taxon>Malacalcyonacea</taxon>
        <taxon>Plexauridae</taxon>
        <taxon>Paramuricea</taxon>
    </lineage>
</organism>
<dbReference type="AlphaFoldDB" id="A0A7D9EET2"/>
<evidence type="ECO:0000313" key="3">
    <source>
        <dbReference type="Proteomes" id="UP001152795"/>
    </source>
</evidence>
<dbReference type="Gene3D" id="3.10.100.10">
    <property type="entry name" value="Mannose-Binding Protein A, subunit A"/>
    <property type="match status" value="1"/>
</dbReference>
<dbReference type="InterPro" id="IPR001304">
    <property type="entry name" value="C-type_lectin-like"/>
</dbReference>
<dbReference type="InterPro" id="IPR018378">
    <property type="entry name" value="C-type_lectin_CS"/>
</dbReference>
<reference evidence="2" key="1">
    <citation type="submission" date="2020-04" db="EMBL/GenBank/DDBJ databases">
        <authorList>
            <person name="Alioto T."/>
            <person name="Alioto T."/>
            <person name="Gomez Garrido J."/>
        </authorList>
    </citation>
    <scope>NUCLEOTIDE SEQUENCE</scope>
    <source>
        <strain evidence="2">A484AB</strain>
    </source>
</reference>
<dbReference type="PROSITE" id="PS50041">
    <property type="entry name" value="C_TYPE_LECTIN_2"/>
    <property type="match status" value="1"/>
</dbReference>
<feature type="non-terminal residue" evidence="2">
    <location>
        <position position="130"/>
    </location>
</feature>
<dbReference type="SUPFAM" id="SSF56436">
    <property type="entry name" value="C-type lectin-like"/>
    <property type="match status" value="1"/>
</dbReference>
<gene>
    <name evidence="2" type="ORF">PACLA_8A034178</name>
</gene>
<accession>A0A7D9EET2</accession>
<dbReference type="OrthoDB" id="5971167at2759"/>
<dbReference type="PROSITE" id="PS00615">
    <property type="entry name" value="C_TYPE_LECTIN_1"/>
    <property type="match status" value="1"/>
</dbReference>
<proteinExistence type="predicted"/>
<keyword evidence="3" id="KW-1185">Reference proteome</keyword>
<dbReference type="InterPro" id="IPR016187">
    <property type="entry name" value="CTDL_fold"/>
</dbReference>
<sequence length="130" mass="14845">MSCPAGWMNLVSSCFYFSTNKAIWSQARASCRKLGGDLAVLSNHKENNAVWNIVKQKQLGNPFIGLVRNQDKKFYTVQGVKPSYINWYSGEPNNPHLEQCGQLLIHHNGQWNDVSCNSKYHFICQIQLIK</sequence>
<dbReference type="InterPro" id="IPR016186">
    <property type="entry name" value="C-type_lectin-like/link_sf"/>
</dbReference>
<dbReference type="InterPro" id="IPR050111">
    <property type="entry name" value="C-type_lectin/snaclec_domain"/>
</dbReference>
<dbReference type="PANTHER" id="PTHR22803">
    <property type="entry name" value="MANNOSE, PHOSPHOLIPASE, LECTIN RECEPTOR RELATED"/>
    <property type="match status" value="1"/>
</dbReference>